<dbReference type="AlphaFoldDB" id="A0LFM0"/>
<comment type="similarity">
    <text evidence="1 4">Belongs to the short-chain dehydrogenases/reductases (SDR) family.</text>
</comment>
<dbReference type="CDD" id="cd05233">
    <property type="entry name" value="SDR_c"/>
    <property type="match status" value="1"/>
</dbReference>
<dbReference type="EMBL" id="CP000478">
    <property type="protein sequence ID" value="ABK16222.1"/>
    <property type="molecule type" value="Genomic_DNA"/>
</dbReference>
<dbReference type="InterPro" id="IPR002347">
    <property type="entry name" value="SDR_fam"/>
</dbReference>
<organism evidence="5 6">
    <name type="scientific">Syntrophobacter fumaroxidans (strain DSM 10017 / MPOB)</name>
    <dbReference type="NCBI Taxonomy" id="335543"/>
    <lineage>
        <taxon>Bacteria</taxon>
        <taxon>Pseudomonadati</taxon>
        <taxon>Thermodesulfobacteriota</taxon>
        <taxon>Syntrophobacteria</taxon>
        <taxon>Syntrophobacterales</taxon>
        <taxon>Syntrophobacteraceae</taxon>
        <taxon>Syntrophobacter</taxon>
    </lineage>
</organism>
<dbReference type="STRING" id="335543.Sfum_0522"/>
<dbReference type="InterPro" id="IPR036291">
    <property type="entry name" value="NAD(P)-bd_dom_sf"/>
</dbReference>
<dbReference type="InterPro" id="IPR020904">
    <property type="entry name" value="Sc_DH/Rdtase_CS"/>
</dbReference>
<name>A0LFM0_SYNFM</name>
<gene>
    <name evidence="5" type="ordered locus">Sfum_0522</name>
</gene>
<dbReference type="Pfam" id="PF00106">
    <property type="entry name" value="adh_short"/>
    <property type="match status" value="1"/>
</dbReference>
<evidence type="ECO:0000256" key="2">
    <source>
        <dbReference type="ARBA" id="ARBA00022857"/>
    </source>
</evidence>
<proteinExistence type="inferred from homology"/>
<dbReference type="PRINTS" id="PR00080">
    <property type="entry name" value="SDRFAMILY"/>
</dbReference>
<dbReference type="PANTHER" id="PTHR43391:SF14">
    <property type="entry name" value="DEHYDROGENASE_REDUCTASE SDR FAMILY PROTEIN 7-LIKE"/>
    <property type="match status" value="1"/>
</dbReference>
<dbReference type="PANTHER" id="PTHR43391">
    <property type="entry name" value="RETINOL DEHYDROGENASE-RELATED"/>
    <property type="match status" value="1"/>
</dbReference>
<dbReference type="InParanoid" id="A0LFM0"/>
<protein>
    <submittedName>
        <fullName evidence="5">Short-chain dehydrogenase/reductase SDR</fullName>
    </submittedName>
</protein>
<dbReference type="KEGG" id="sfu:Sfum_0522"/>
<sequence>MSEPFKGKVCIITGSSSGIGLGLAKELLGRGAVVHMSGWRETNRENLRTTADLLERYPGKAFSRELDVRDARAVAEYIADIAAGGPVDYMFSNAGVGLEMPFIGVDLAVWDKILGVDLYGVIHCVQAVVPLMLEQGHGHIVNTASVAGIVPLPYQAVYCAAKYAVVGFSESLRYELEPYNIKVTAVCPGAVATQIFQRGLDYTVHEELPMPEEAIGIDHAALEILEGVEAGRGILPVTDFARAMYENIRTDPARNDVVMRSIARDRRQRFIDRGLLDR</sequence>
<accession>A0LFM0</accession>
<dbReference type="eggNOG" id="COG4221">
    <property type="taxonomic scope" value="Bacteria"/>
</dbReference>
<evidence type="ECO:0000256" key="3">
    <source>
        <dbReference type="ARBA" id="ARBA00023002"/>
    </source>
</evidence>
<keyword evidence="2" id="KW-0521">NADP</keyword>
<dbReference type="PROSITE" id="PS00061">
    <property type="entry name" value="ADH_SHORT"/>
    <property type="match status" value="1"/>
</dbReference>
<keyword evidence="6" id="KW-1185">Reference proteome</keyword>
<dbReference type="Proteomes" id="UP000001784">
    <property type="component" value="Chromosome"/>
</dbReference>
<dbReference type="GO" id="GO:0016491">
    <property type="term" value="F:oxidoreductase activity"/>
    <property type="evidence" value="ECO:0007669"/>
    <property type="project" value="UniProtKB-KW"/>
</dbReference>
<dbReference type="PRINTS" id="PR00081">
    <property type="entry name" value="GDHRDH"/>
</dbReference>
<evidence type="ECO:0000256" key="4">
    <source>
        <dbReference type="RuleBase" id="RU000363"/>
    </source>
</evidence>
<dbReference type="HOGENOM" id="CLU_010194_2_1_7"/>
<evidence type="ECO:0000313" key="6">
    <source>
        <dbReference type="Proteomes" id="UP000001784"/>
    </source>
</evidence>
<evidence type="ECO:0000313" key="5">
    <source>
        <dbReference type="EMBL" id="ABK16222.1"/>
    </source>
</evidence>
<dbReference type="RefSeq" id="WP_011697395.1">
    <property type="nucleotide sequence ID" value="NC_008554.1"/>
</dbReference>
<dbReference type="SUPFAM" id="SSF51735">
    <property type="entry name" value="NAD(P)-binding Rossmann-fold domains"/>
    <property type="match status" value="1"/>
</dbReference>
<keyword evidence="3" id="KW-0560">Oxidoreductase</keyword>
<dbReference type="Gene3D" id="3.40.50.720">
    <property type="entry name" value="NAD(P)-binding Rossmann-like Domain"/>
    <property type="match status" value="1"/>
</dbReference>
<reference evidence="5 6" key="1">
    <citation type="submission" date="2006-10" db="EMBL/GenBank/DDBJ databases">
        <title>Complete sequence of Syntrophobacter fumaroxidans MPOB.</title>
        <authorList>
            <consortium name="US DOE Joint Genome Institute"/>
            <person name="Copeland A."/>
            <person name="Lucas S."/>
            <person name="Lapidus A."/>
            <person name="Barry K."/>
            <person name="Detter J.C."/>
            <person name="Glavina del Rio T."/>
            <person name="Hammon N."/>
            <person name="Israni S."/>
            <person name="Pitluck S."/>
            <person name="Goltsman E.G."/>
            <person name="Martinez M."/>
            <person name="Schmutz J."/>
            <person name="Larimer F."/>
            <person name="Land M."/>
            <person name="Hauser L."/>
            <person name="Kyrpides N."/>
            <person name="Kim E."/>
            <person name="Boone D.R."/>
            <person name="Brockman F."/>
            <person name="Culley D."/>
            <person name="Ferry J."/>
            <person name="Gunsalus R."/>
            <person name="McInerney M.J."/>
            <person name="Morrison M."/>
            <person name="Plugge C."/>
            <person name="Rohlin L."/>
            <person name="Scholten J."/>
            <person name="Sieber J."/>
            <person name="Stams A.J.M."/>
            <person name="Worm P."/>
            <person name="Henstra A.M."/>
            <person name="Richardson P."/>
        </authorList>
    </citation>
    <scope>NUCLEOTIDE SEQUENCE [LARGE SCALE GENOMIC DNA]</scope>
    <source>
        <strain evidence="6">DSM 10017 / MPOB</strain>
    </source>
</reference>
<evidence type="ECO:0000256" key="1">
    <source>
        <dbReference type="ARBA" id="ARBA00006484"/>
    </source>
</evidence>